<keyword evidence="1" id="KW-0261">Viral envelope protein</keyword>
<dbReference type="EMBL" id="HM171329">
    <property type="protein sequence ID" value="ADI72685.1"/>
    <property type="molecule type" value="Genomic_RNA"/>
</dbReference>
<dbReference type="InterPro" id="IPR036377">
    <property type="entry name" value="Gp120_core_sf"/>
</dbReference>
<proteinExistence type="predicted"/>
<dbReference type="GO" id="GO:0019031">
    <property type="term" value="C:viral envelope"/>
    <property type="evidence" value="ECO:0007669"/>
    <property type="project" value="UniProtKB-KW"/>
</dbReference>
<evidence type="ECO:0000313" key="1">
    <source>
        <dbReference type="EMBL" id="ADI72685.1"/>
    </source>
</evidence>
<protein>
    <submittedName>
        <fullName evidence="1">Envelope glycoprotein</fullName>
    </submittedName>
</protein>
<reference evidence="1" key="1">
    <citation type="journal article" date="2010" name="AIDS">
        <title>HIV coreceptor tropism in antiretroviral treatment-naive patients newly diagnosed at a late stage of HIV infection.</title>
        <authorList>
            <person name="Simon B."/>
            <person name="Grabmeier-Pfistershammer K."/>
            <person name="Rieger A."/>
            <person name="Sarcletti M."/>
            <person name="Schmied B."/>
            <person name="Puchhammer-Stockl E."/>
        </authorList>
    </citation>
    <scope>NUCLEOTIDE SEQUENCE</scope>
    <source>
        <strain evidence="1">LPTROP7</strain>
    </source>
</reference>
<feature type="non-terminal residue" evidence="1">
    <location>
        <position position="1"/>
    </location>
</feature>
<dbReference type="SUPFAM" id="SSF56502">
    <property type="entry name" value="gp120 core"/>
    <property type="match status" value="1"/>
</dbReference>
<sequence length="34" mass="3821">CTRPHQKQGRSIYIGRGRAIHATKKITGDAYAYC</sequence>
<gene>
    <name evidence="1" type="primary">env</name>
</gene>
<accession>D7RXR5</accession>
<name>D7RXR5_HV1</name>
<organism evidence="1">
    <name type="scientific">Human immunodeficiency virus type 1</name>
    <name type="common">HIV-1</name>
    <dbReference type="NCBI Taxonomy" id="11676"/>
    <lineage>
        <taxon>Viruses</taxon>
        <taxon>Riboviria</taxon>
        <taxon>Pararnavirae</taxon>
        <taxon>Artverviricota</taxon>
        <taxon>Revtraviricetes</taxon>
        <taxon>Ortervirales</taxon>
        <taxon>Retroviridae</taxon>
        <taxon>Orthoretrovirinae</taxon>
        <taxon>Lentivirus</taxon>
        <taxon>Lentivirus humimdef1</taxon>
    </lineage>
</organism>
<organismHost>
    <name type="scientific">Homo sapiens</name>
    <name type="common">Human</name>
    <dbReference type="NCBI Taxonomy" id="9606"/>
</organismHost>
<feature type="non-terminal residue" evidence="1">
    <location>
        <position position="34"/>
    </location>
</feature>
<keyword evidence="1" id="KW-0946">Virion</keyword>